<sequence>MEREGQLIAFFYFSDDEDAAGYVSLRRAGDTAANAGLLWAGLLRSKWERGLKPSEATAEIEAGETVGWGSACLVPGSLTEKAAFYRALIEKAKSL</sequence>
<dbReference type="Proteomes" id="UP001501594">
    <property type="component" value="Unassembled WGS sequence"/>
</dbReference>
<organism evidence="1 2">
    <name type="scientific">Frondihabitans peucedani</name>
    <dbReference type="NCBI Taxonomy" id="598626"/>
    <lineage>
        <taxon>Bacteria</taxon>
        <taxon>Bacillati</taxon>
        <taxon>Actinomycetota</taxon>
        <taxon>Actinomycetes</taxon>
        <taxon>Micrococcales</taxon>
        <taxon>Microbacteriaceae</taxon>
        <taxon>Frondihabitans</taxon>
    </lineage>
</organism>
<dbReference type="RefSeq" id="WP_344796885.1">
    <property type="nucleotide sequence ID" value="NZ_BAABAU010000003.1"/>
</dbReference>
<evidence type="ECO:0000313" key="1">
    <source>
        <dbReference type="EMBL" id="GAA4267004.1"/>
    </source>
</evidence>
<keyword evidence="2" id="KW-1185">Reference proteome</keyword>
<protein>
    <submittedName>
        <fullName evidence="1">Uncharacterized protein</fullName>
    </submittedName>
</protein>
<name>A0ABP8E470_9MICO</name>
<accession>A0ABP8E470</accession>
<reference evidence="2" key="1">
    <citation type="journal article" date="2019" name="Int. J. Syst. Evol. Microbiol.">
        <title>The Global Catalogue of Microorganisms (GCM) 10K type strain sequencing project: providing services to taxonomists for standard genome sequencing and annotation.</title>
        <authorList>
            <consortium name="The Broad Institute Genomics Platform"/>
            <consortium name="The Broad Institute Genome Sequencing Center for Infectious Disease"/>
            <person name="Wu L."/>
            <person name="Ma J."/>
        </authorList>
    </citation>
    <scope>NUCLEOTIDE SEQUENCE [LARGE SCALE GENOMIC DNA]</scope>
    <source>
        <strain evidence="2">JCM 17442</strain>
    </source>
</reference>
<evidence type="ECO:0000313" key="2">
    <source>
        <dbReference type="Proteomes" id="UP001501594"/>
    </source>
</evidence>
<comment type="caution">
    <text evidence="1">The sequence shown here is derived from an EMBL/GenBank/DDBJ whole genome shotgun (WGS) entry which is preliminary data.</text>
</comment>
<gene>
    <name evidence="1" type="ORF">GCM10022256_26160</name>
</gene>
<dbReference type="EMBL" id="BAABAU010000003">
    <property type="protein sequence ID" value="GAA4267004.1"/>
    <property type="molecule type" value="Genomic_DNA"/>
</dbReference>
<proteinExistence type="predicted"/>